<dbReference type="EMBL" id="VFPN01000002">
    <property type="protein sequence ID" value="TQM63413.1"/>
    <property type="molecule type" value="Genomic_DNA"/>
</dbReference>
<reference evidence="2 3" key="1">
    <citation type="submission" date="2019-06" db="EMBL/GenBank/DDBJ databases">
        <title>Sequencing the genomes of 1000 actinobacteria strains.</title>
        <authorList>
            <person name="Klenk H.-P."/>
        </authorList>
    </citation>
    <scope>NUCLEOTIDE SEQUENCE [LARGE SCALE GENOMIC DNA]</scope>
    <source>
        <strain evidence="2 3">DSM 18031</strain>
    </source>
</reference>
<keyword evidence="1" id="KW-1133">Transmembrane helix</keyword>
<proteinExistence type="predicted"/>
<evidence type="ECO:0000313" key="2">
    <source>
        <dbReference type="EMBL" id="TQM63413.1"/>
    </source>
</evidence>
<keyword evidence="1" id="KW-0472">Membrane</keyword>
<keyword evidence="1" id="KW-0812">Transmembrane</keyword>
<feature type="transmembrane region" description="Helical" evidence="1">
    <location>
        <begin position="61"/>
        <end position="84"/>
    </location>
</feature>
<evidence type="ECO:0000313" key="3">
    <source>
        <dbReference type="Proteomes" id="UP000318331"/>
    </source>
</evidence>
<organism evidence="2 3">
    <name type="scientific">Klugiella xanthotipulae</name>
    <dbReference type="NCBI Taxonomy" id="244735"/>
    <lineage>
        <taxon>Bacteria</taxon>
        <taxon>Bacillati</taxon>
        <taxon>Actinomycetota</taxon>
        <taxon>Actinomycetes</taxon>
        <taxon>Micrococcales</taxon>
        <taxon>Microbacteriaceae</taxon>
        <taxon>Klugiella</taxon>
    </lineage>
</organism>
<keyword evidence="3" id="KW-1185">Reference proteome</keyword>
<dbReference type="RefSeq" id="WP_141917481.1">
    <property type="nucleotide sequence ID" value="NZ_BAAAYS010000011.1"/>
</dbReference>
<name>A0A543HYJ6_9MICO</name>
<gene>
    <name evidence="2" type="ORF">FB466_1675</name>
</gene>
<accession>A0A543HYJ6</accession>
<dbReference type="AlphaFoldDB" id="A0A543HYJ6"/>
<sequence>MTNVPLQNTSDRVSSQIRLPALVTVLSLVSPVFLFLGWQIFMGSSSRRYFDGAPFQATLGLVMFLTGMGCLLAVLVLVAVRAIVEQQTAILLRIERERCTHDRDE</sequence>
<comment type="caution">
    <text evidence="2">The sequence shown here is derived from an EMBL/GenBank/DDBJ whole genome shotgun (WGS) entry which is preliminary data.</text>
</comment>
<feature type="transmembrane region" description="Helical" evidence="1">
    <location>
        <begin position="21"/>
        <end position="41"/>
    </location>
</feature>
<protein>
    <submittedName>
        <fullName evidence="2">Uncharacterized protein</fullName>
    </submittedName>
</protein>
<dbReference type="Proteomes" id="UP000318331">
    <property type="component" value="Unassembled WGS sequence"/>
</dbReference>
<evidence type="ECO:0000256" key="1">
    <source>
        <dbReference type="SAM" id="Phobius"/>
    </source>
</evidence>
<dbReference type="OrthoDB" id="5123137at2"/>